<feature type="region of interest" description="Disordered" evidence="1">
    <location>
        <begin position="260"/>
        <end position="280"/>
    </location>
</feature>
<organism evidence="2 4">
    <name type="scientific">Rhizophagus clarus</name>
    <dbReference type="NCBI Taxonomy" id="94130"/>
    <lineage>
        <taxon>Eukaryota</taxon>
        <taxon>Fungi</taxon>
        <taxon>Fungi incertae sedis</taxon>
        <taxon>Mucoromycota</taxon>
        <taxon>Glomeromycotina</taxon>
        <taxon>Glomeromycetes</taxon>
        <taxon>Glomerales</taxon>
        <taxon>Glomeraceae</taxon>
        <taxon>Rhizophagus</taxon>
    </lineage>
</organism>
<dbReference type="OrthoDB" id="2336765at2759"/>
<keyword evidence="4" id="KW-1185">Reference proteome</keyword>
<accession>A0A2Z6QCR6</accession>
<evidence type="ECO:0000313" key="3">
    <source>
        <dbReference type="EMBL" id="GES84418.1"/>
    </source>
</evidence>
<dbReference type="EMBL" id="BEXD01000495">
    <property type="protein sequence ID" value="GBB87937.1"/>
    <property type="molecule type" value="Genomic_DNA"/>
</dbReference>
<evidence type="ECO:0000313" key="4">
    <source>
        <dbReference type="Proteomes" id="UP000247702"/>
    </source>
</evidence>
<protein>
    <submittedName>
        <fullName evidence="2">Uncharacterized protein</fullName>
    </submittedName>
</protein>
<comment type="caution">
    <text evidence="2">The sequence shown here is derived from an EMBL/GenBank/DDBJ whole genome shotgun (WGS) entry which is preliminary data.</text>
</comment>
<dbReference type="AlphaFoldDB" id="A0A2Z6QCR6"/>
<dbReference type="Proteomes" id="UP000615446">
    <property type="component" value="Unassembled WGS sequence"/>
</dbReference>
<reference evidence="3" key="2">
    <citation type="submission" date="2019-10" db="EMBL/GenBank/DDBJ databases">
        <title>Conservation and host-specific expression of non-tandemly repeated heterogenous ribosome RNA gene in arbuscular mycorrhizal fungi.</title>
        <authorList>
            <person name="Maeda T."/>
            <person name="Kobayashi Y."/>
            <person name="Nakagawa T."/>
            <person name="Ezawa T."/>
            <person name="Yamaguchi K."/>
            <person name="Bino T."/>
            <person name="Nishimoto Y."/>
            <person name="Shigenobu S."/>
            <person name="Kawaguchi M."/>
        </authorList>
    </citation>
    <scope>NUCLEOTIDE SEQUENCE</scope>
    <source>
        <strain evidence="3">HR1</strain>
    </source>
</reference>
<gene>
    <name evidence="3" type="ORF">RCL2_001153600</name>
    <name evidence="2" type="ORF">RclHR1_14430002</name>
</gene>
<dbReference type="Proteomes" id="UP000247702">
    <property type="component" value="Unassembled WGS sequence"/>
</dbReference>
<feature type="region of interest" description="Disordered" evidence="1">
    <location>
        <begin position="147"/>
        <end position="168"/>
    </location>
</feature>
<dbReference type="EMBL" id="BLAL01000080">
    <property type="protein sequence ID" value="GES84418.1"/>
    <property type="molecule type" value="Genomic_DNA"/>
</dbReference>
<name>A0A2Z6QCR6_9GLOM</name>
<proteinExistence type="predicted"/>
<feature type="compositionally biased region" description="Polar residues" evidence="1">
    <location>
        <begin position="262"/>
        <end position="277"/>
    </location>
</feature>
<sequence length="463" mass="53603">MNSEKNSYKSWREKNPYKEENPYLLKREQNPYHKKIPYIKKKDVLSDRKVDIKIADPILTNTECPTYTEVDRFRLKNIPLRKDNPYANWKFSDVKDIDSNHEAKCLKTTYNEHNIRIDAFTVMPKPGVIGDANEVKIEQTNVDVQLKDMHDKSDKSNKKETNDTEKSDVKCAVMDDALKPPYSNDESEELKEAIEIVSEATVIEHDNPIALDQNIITDASYDDRVPNIVNESVPNFKNKIESLKEQLRLLFEHQKLEESNQNKEVTVTNDSNNTQTSESKENIKQAIENVKIDKRTTSENNLDAKESSKLLRFVRSQVVIMDERRVEQQGSQIMSQPKERYSSQLNVKFNGKIDYDHNITTKTSKLPDNIPTFILVGDRFVREDKALIDLDTSDLAPKNNSSSIIKSSQAKLPPELQEIDYEGWYMQQIVEEFKNNLKNNLKPNNDQPKVKPSGSFLEEFELI</sequence>
<evidence type="ECO:0000313" key="2">
    <source>
        <dbReference type="EMBL" id="GBB87937.1"/>
    </source>
</evidence>
<reference evidence="2 4" key="1">
    <citation type="submission" date="2017-11" db="EMBL/GenBank/DDBJ databases">
        <title>The genome of Rhizophagus clarus HR1 reveals common genetic basis of auxotrophy among arbuscular mycorrhizal fungi.</title>
        <authorList>
            <person name="Kobayashi Y."/>
        </authorList>
    </citation>
    <scope>NUCLEOTIDE SEQUENCE [LARGE SCALE GENOMIC DNA]</scope>
    <source>
        <strain evidence="2 4">HR1</strain>
    </source>
</reference>
<evidence type="ECO:0000256" key="1">
    <source>
        <dbReference type="SAM" id="MobiDB-lite"/>
    </source>
</evidence>